<organism evidence="3 5">
    <name type="scientific">Xylella taiwanensis</name>
    <dbReference type="NCBI Taxonomy" id="1444770"/>
    <lineage>
        <taxon>Bacteria</taxon>
        <taxon>Pseudomonadati</taxon>
        <taxon>Pseudomonadota</taxon>
        <taxon>Gammaproteobacteria</taxon>
        <taxon>Lysobacterales</taxon>
        <taxon>Lysobacteraceae</taxon>
        <taxon>Xylella</taxon>
    </lineage>
</organism>
<keyword evidence="2" id="KW-0732">Signal</keyword>
<evidence type="ECO:0000313" key="6">
    <source>
        <dbReference type="Proteomes" id="UP001430701"/>
    </source>
</evidence>
<dbReference type="EMBL" id="JDSQ01000006">
    <property type="protein sequence ID" value="EWS78616.1"/>
    <property type="molecule type" value="Genomic_DNA"/>
</dbReference>
<evidence type="ECO:0000313" key="4">
    <source>
        <dbReference type="EMBL" id="MCD8473132.1"/>
    </source>
</evidence>
<sequence length="73" mass="7883">MRKFTLVAFLSFIALAGCSQEKDKCIKDATVEGCPHYDGNIKHSPAKSWSFNDASVSESQKPTEGSASESKGK</sequence>
<proteinExistence type="predicted"/>
<evidence type="ECO:0000256" key="2">
    <source>
        <dbReference type="SAM" id="SignalP"/>
    </source>
</evidence>
<dbReference type="Proteomes" id="UP001430701">
    <property type="component" value="Unassembled WGS sequence"/>
</dbReference>
<gene>
    <name evidence="3" type="ORF">AF72_04485</name>
    <name evidence="4" type="ORF">LPH55_06580</name>
</gene>
<feature type="chain" id="PRO_5004991187" description="Lipoprotein" evidence="2">
    <location>
        <begin position="17"/>
        <end position="73"/>
    </location>
</feature>
<accession>Z9JLC9</accession>
<comment type="caution">
    <text evidence="3">The sequence shown here is derived from an EMBL/GenBank/DDBJ whole genome shotgun (WGS) entry which is preliminary data.</text>
</comment>
<dbReference type="AlphaFoldDB" id="Z9JLC9"/>
<reference evidence="4" key="2">
    <citation type="submission" date="2021-11" db="EMBL/GenBank/DDBJ databases">
        <title>Genome sequence of Xylella taiwanensis PLS432.</title>
        <authorList>
            <person name="Weng L.-W."/>
            <person name="Su C.-C."/>
            <person name="Tsai C.-W."/>
            <person name="Kuo C.-H."/>
        </authorList>
    </citation>
    <scope>NUCLEOTIDE SEQUENCE</scope>
    <source>
        <strain evidence="4">PLS432</strain>
    </source>
</reference>
<dbReference type="RefSeq" id="WP_038270739.1">
    <property type="nucleotide sequence ID" value="NZ_CP053627.1"/>
</dbReference>
<protein>
    <recommendedName>
        <fullName evidence="7">Lipoprotein</fullName>
    </recommendedName>
</protein>
<evidence type="ECO:0000256" key="1">
    <source>
        <dbReference type="SAM" id="MobiDB-lite"/>
    </source>
</evidence>
<name>Z9JLC9_9GAMM</name>
<dbReference type="PROSITE" id="PS51257">
    <property type="entry name" value="PROKAR_LIPOPROTEIN"/>
    <property type="match status" value="1"/>
</dbReference>
<dbReference type="KEGG" id="xtw:AB672_01830"/>
<evidence type="ECO:0008006" key="7">
    <source>
        <dbReference type="Google" id="ProtNLM"/>
    </source>
</evidence>
<dbReference type="STRING" id="1444770.AF72_04485"/>
<reference evidence="3 5" key="1">
    <citation type="journal article" date="2014" name="Genome Announc.">
        <title>Draft Genome Sequence of Xylella fastidiosa Pear Leaf Scorch Strain in Taiwan.</title>
        <authorList>
            <person name="Su C.C."/>
            <person name="Deng W.L."/>
            <person name="Jan F.J."/>
            <person name="Chang C.J."/>
            <person name="Huang H."/>
            <person name="Chen J."/>
        </authorList>
    </citation>
    <scope>NUCLEOTIDE SEQUENCE [LARGE SCALE GENOMIC DNA]</scope>
    <source>
        <strain evidence="3 5">PLS229</strain>
    </source>
</reference>
<feature type="compositionally biased region" description="Polar residues" evidence="1">
    <location>
        <begin position="47"/>
        <end position="73"/>
    </location>
</feature>
<keyword evidence="6" id="KW-1185">Reference proteome</keyword>
<feature type="signal peptide" evidence="2">
    <location>
        <begin position="1"/>
        <end position="16"/>
    </location>
</feature>
<evidence type="ECO:0000313" key="5">
    <source>
        <dbReference type="Proteomes" id="UP000020406"/>
    </source>
</evidence>
<dbReference type="EMBL" id="JAJPPU010000002">
    <property type="protein sequence ID" value="MCD8473132.1"/>
    <property type="molecule type" value="Genomic_DNA"/>
</dbReference>
<dbReference type="Proteomes" id="UP000020406">
    <property type="component" value="Unassembled WGS sequence"/>
</dbReference>
<feature type="region of interest" description="Disordered" evidence="1">
    <location>
        <begin position="37"/>
        <end position="73"/>
    </location>
</feature>
<evidence type="ECO:0000313" key="3">
    <source>
        <dbReference type="EMBL" id="EWS78616.1"/>
    </source>
</evidence>
<dbReference type="GeneID" id="68900014"/>